<proteinExistence type="inferred from homology"/>
<dbReference type="GO" id="GO:0033744">
    <property type="term" value="F:L-methionine:thioredoxin-disulfide S-oxidoreductase activity"/>
    <property type="evidence" value="ECO:0007669"/>
    <property type="project" value="RHEA"/>
</dbReference>
<dbReference type="FunFam" id="2.170.150.20:FF:000003">
    <property type="entry name" value="Peptide methionine sulfoxide reductase MsrB"/>
    <property type="match status" value="1"/>
</dbReference>
<dbReference type="Gene3D" id="2.170.150.20">
    <property type="entry name" value="Peptide methionine sulfoxide reductase"/>
    <property type="match status" value="1"/>
</dbReference>
<comment type="catalytic activity">
    <reaction evidence="7">
        <text>L-methionyl-[protein] + [thioredoxin]-disulfide + H2O = L-methionyl-(R)-S-oxide-[protein] + [thioredoxin]-dithiol</text>
        <dbReference type="Rhea" id="RHEA:24164"/>
        <dbReference type="Rhea" id="RHEA-COMP:10698"/>
        <dbReference type="Rhea" id="RHEA-COMP:10700"/>
        <dbReference type="Rhea" id="RHEA-COMP:12313"/>
        <dbReference type="Rhea" id="RHEA-COMP:12314"/>
        <dbReference type="ChEBI" id="CHEBI:15377"/>
        <dbReference type="ChEBI" id="CHEBI:16044"/>
        <dbReference type="ChEBI" id="CHEBI:29950"/>
        <dbReference type="ChEBI" id="CHEBI:45764"/>
        <dbReference type="ChEBI" id="CHEBI:50058"/>
        <dbReference type="EC" id="1.8.4.12"/>
    </reaction>
</comment>
<evidence type="ECO:0000256" key="6">
    <source>
        <dbReference type="ARBA" id="ARBA00047806"/>
    </source>
</evidence>
<dbReference type="PANTHER" id="PTHR10173">
    <property type="entry name" value="METHIONINE SULFOXIDE REDUCTASE"/>
    <property type="match status" value="1"/>
</dbReference>
<name>S2X0E4_9ACTN</name>
<dbReference type="InterPro" id="IPR028427">
    <property type="entry name" value="Met_Sox_Rdtase_MsrB"/>
</dbReference>
<comment type="similarity">
    <text evidence="9">Belongs to the MsrA Met sulfoxide reductase family.</text>
</comment>
<dbReference type="GO" id="GO:0005737">
    <property type="term" value="C:cytoplasm"/>
    <property type="evidence" value="ECO:0007669"/>
    <property type="project" value="TreeGrafter"/>
</dbReference>
<evidence type="ECO:0000259" key="10">
    <source>
        <dbReference type="PROSITE" id="PS51790"/>
    </source>
</evidence>
<comment type="function">
    <text evidence="5 9">Has an important function as a repair enzyme for proteins that have been inactivated by oxidation. Catalyzes the reversible oxidation-reduction of methionine sulfoxide in proteins to methionine.</text>
</comment>
<comment type="similarity">
    <text evidence="1">In the C-terminal section; belongs to the MsrB Met sulfoxide reductase family.</text>
</comment>
<dbReference type="SUPFAM" id="SSF55068">
    <property type="entry name" value="Peptide methionine sulfoxide reductase"/>
    <property type="match status" value="1"/>
</dbReference>
<dbReference type="Gene3D" id="3.30.1060.10">
    <property type="entry name" value="Peptide methionine sulphoxide reductase MsrA"/>
    <property type="match status" value="1"/>
</dbReference>
<dbReference type="Proteomes" id="UP000014417">
    <property type="component" value="Unassembled WGS sequence"/>
</dbReference>
<evidence type="ECO:0000256" key="5">
    <source>
        <dbReference type="ARBA" id="ARBA00024679"/>
    </source>
</evidence>
<dbReference type="PATRIC" id="fig|883161.3.peg.1007"/>
<dbReference type="GO" id="GO:0008113">
    <property type="term" value="F:peptide-methionine (S)-S-oxide reductase activity"/>
    <property type="evidence" value="ECO:0007669"/>
    <property type="project" value="UniProtKB-UniRule"/>
</dbReference>
<gene>
    <name evidence="9" type="primary">msrA</name>
    <name evidence="11" type="ORF">HMPREF9306_01009</name>
</gene>
<dbReference type="Pfam" id="PF01625">
    <property type="entry name" value="PMSR"/>
    <property type="match status" value="1"/>
</dbReference>
<evidence type="ECO:0000313" key="12">
    <source>
        <dbReference type="Proteomes" id="UP000014417"/>
    </source>
</evidence>
<dbReference type="HAMAP" id="MF_01401">
    <property type="entry name" value="MsrA"/>
    <property type="match status" value="1"/>
</dbReference>
<evidence type="ECO:0000256" key="2">
    <source>
        <dbReference type="ARBA" id="ARBA00011017"/>
    </source>
</evidence>
<dbReference type="GO" id="GO:0030091">
    <property type="term" value="P:protein repair"/>
    <property type="evidence" value="ECO:0007669"/>
    <property type="project" value="InterPro"/>
</dbReference>
<dbReference type="NCBIfam" id="TIGR00357">
    <property type="entry name" value="peptide-methionine (R)-S-oxide reductase MsrB"/>
    <property type="match status" value="1"/>
</dbReference>
<evidence type="ECO:0000256" key="4">
    <source>
        <dbReference type="ARBA" id="ARBA00023268"/>
    </source>
</evidence>
<sequence length="313" mass="35064">MGKELEKQILLAAGCFWGAQGYFKKIEGVLGTLVGYANGKTIDTDYNLLKLTDHAETVQVDYDANRISLAEILRHYFRIIDPLSVDRQGNDVGRQYRTGIFYVDESDLPVIQKSISVLEKKLGQKSAIVVEPLENFVLAEDYHQNYLDKNPFGYCHINLALADQPLASSYVMPNFEKEKENLSKLSYDVTQNAGTEAPFTSEFAHPGGRGIYVDIVSKAPLFSSRDQFDAGCGWPSFTKPISPKEVTYHSDKSLWMERIEVKSSQAASHLGHVFDDGPYEEGGLRYCINGAALEFIPEDQMESRGYGEYLADL</sequence>
<dbReference type="STRING" id="883161.HMPREF9306_01009"/>
<comment type="caution">
    <text evidence="11">The sequence shown here is derived from an EMBL/GenBank/DDBJ whole genome shotgun (WGS) entry which is preliminary data.</text>
</comment>
<dbReference type="InterPro" id="IPR002579">
    <property type="entry name" value="Met_Sox_Rdtase_MsrB_dom"/>
</dbReference>
<keyword evidence="3 9" id="KW-0560">Oxidoreductase</keyword>
<evidence type="ECO:0000313" key="11">
    <source>
        <dbReference type="EMBL" id="EPD33469.1"/>
    </source>
</evidence>
<dbReference type="Pfam" id="PF01641">
    <property type="entry name" value="SelR"/>
    <property type="match status" value="1"/>
</dbReference>
<comment type="catalytic activity">
    <reaction evidence="6 9">
        <text>L-methionyl-[protein] + [thioredoxin]-disulfide + H2O = L-methionyl-(S)-S-oxide-[protein] + [thioredoxin]-dithiol</text>
        <dbReference type="Rhea" id="RHEA:14217"/>
        <dbReference type="Rhea" id="RHEA-COMP:10698"/>
        <dbReference type="Rhea" id="RHEA-COMP:10700"/>
        <dbReference type="Rhea" id="RHEA-COMP:12313"/>
        <dbReference type="Rhea" id="RHEA-COMP:12315"/>
        <dbReference type="ChEBI" id="CHEBI:15377"/>
        <dbReference type="ChEBI" id="CHEBI:16044"/>
        <dbReference type="ChEBI" id="CHEBI:29950"/>
        <dbReference type="ChEBI" id="CHEBI:44120"/>
        <dbReference type="ChEBI" id="CHEBI:50058"/>
        <dbReference type="EC" id="1.8.4.11"/>
    </reaction>
</comment>
<dbReference type="EC" id="1.8.4.11" evidence="9"/>
<dbReference type="InterPro" id="IPR002569">
    <property type="entry name" value="Met_Sox_Rdtase_MsrA_dom"/>
</dbReference>
<dbReference type="GO" id="GO:0006979">
    <property type="term" value="P:response to oxidative stress"/>
    <property type="evidence" value="ECO:0007669"/>
    <property type="project" value="InterPro"/>
</dbReference>
<dbReference type="GO" id="GO:0033743">
    <property type="term" value="F:peptide-methionine (R)-S-oxide reductase activity"/>
    <property type="evidence" value="ECO:0007669"/>
    <property type="project" value="UniProtKB-EC"/>
</dbReference>
<dbReference type="NCBIfam" id="TIGR00401">
    <property type="entry name" value="msrA"/>
    <property type="match status" value="1"/>
</dbReference>
<organism evidence="11 12">
    <name type="scientific">Propionimicrobium lymphophilum ACS-093-V-SCH5</name>
    <dbReference type="NCBI Taxonomy" id="883161"/>
    <lineage>
        <taxon>Bacteria</taxon>
        <taxon>Bacillati</taxon>
        <taxon>Actinomycetota</taxon>
        <taxon>Actinomycetes</taxon>
        <taxon>Propionibacteriales</taxon>
        <taxon>Propionibacteriaceae</taxon>
        <taxon>Propionimicrobium</taxon>
    </lineage>
</organism>
<keyword evidence="12" id="KW-1185">Reference proteome</keyword>
<accession>S2X0E4</accession>
<feature type="active site" evidence="9">
    <location>
        <position position="15"/>
    </location>
</feature>
<evidence type="ECO:0000256" key="7">
    <source>
        <dbReference type="ARBA" id="ARBA00048488"/>
    </source>
</evidence>
<dbReference type="InterPro" id="IPR036509">
    <property type="entry name" value="Met_Sox_Rdtase_MsrA_sf"/>
</dbReference>
<dbReference type="InterPro" id="IPR011057">
    <property type="entry name" value="Mss4-like_sf"/>
</dbReference>
<dbReference type="SUPFAM" id="SSF51316">
    <property type="entry name" value="Mss4-like"/>
    <property type="match status" value="1"/>
</dbReference>
<dbReference type="PROSITE" id="PS51790">
    <property type="entry name" value="MSRB"/>
    <property type="match status" value="1"/>
</dbReference>
<comment type="catalytic activity">
    <reaction evidence="8 9">
        <text>[thioredoxin]-disulfide + L-methionine + H2O = L-methionine (S)-S-oxide + [thioredoxin]-dithiol</text>
        <dbReference type="Rhea" id="RHEA:19993"/>
        <dbReference type="Rhea" id="RHEA-COMP:10698"/>
        <dbReference type="Rhea" id="RHEA-COMP:10700"/>
        <dbReference type="ChEBI" id="CHEBI:15377"/>
        <dbReference type="ChEBI" id="CHEBI:29950"/>
        <dbReference type="ChEBI" id="CHEBI:50058"/>
        <dbReference type="ChEBI" id="CHEBI:57844"/>
        <dbReference type="ChEBI" id="CHEBI:58772"/>
        <dbReference type="EC" id="1.8.4.11"/>
    </reaction>
</comment>
<feature type="domain" description="MsrB" evidence="10">
    <location>
        <begin position="175"/>
        <end position="298"/>
    </location>
</feature>
<reference evidence="11 12" key="1">
    <citation type="submission" date="2013-04" db="EMBL/GenBank/DDBJ databases">
        <title>The Genome Sequence of Propionimicrobium lymphophilum ACS-093-V-SCH5.</title>
        <authorList>
            <consortium name="The Broad Institute Genomics Platform"/>
            <person name="Earl A."/>
            <person name="Ward D."/>
            <person name="Feldgarden M."/>
            <person name="Gevers D."/>
            <person name="Saerens B."/>
            <person name="Vaneechoutte M."/>
            <person name="Walker B."/>
            <person name="Young S."/>
            <person name="Zeng Q."/>
            <person name="Gargeya S."/>
            <person name="Fitzgerald M."/>
            <person name="Haas B."/>
            <person name="Abouelleil A."/>
            <person name="Allen A.W."/>
            <person name="Alvarado L."/>
            <person name="Arachchi H.M."/>
            <person name="Berlin A.M."/>
            <person name="Chapman S.B."/>
            <person name="Gainer-Dewar J."/>
            <person name="Goldberg J."/>
            <person name="Griggs A."/>
            <person name="Gujja S."/>
            <person name="Hansen M."/>
            <person name="Howarth C."/>
            <person name="Imamovic A."/>
            <person name="Ireland A."/>
            <person name="Larimer J."/>
            <person name="McCowan C."/>
            <person name="Murphy C."/>
            <person name="Pearson M."/>
            <person name="Poon T.W."/>
            <person name="Priest M."/>
            <person name="Roberts A."/>
            <person name="Saif S."/>
            <person name="Shea T."/>
            <person name="Sisk P."/>
            <person name="Sykes S."/>
            <person name="Wortman J."/>
            <person name="Nusbaum C."/>
            <person name="Birren B."/>
        </authorList>
    </citation>
    <scope>NUCLEOTIDE SEQUENCE [LARGE SCALE GENOMIC DNA]</scope>
    <source>
        <strain evidence="11 12">ACS-093-V-SCH5</strain>
    </source>
</reference>
<keyword evidence="4" id="KW-0511">Multifunctional enzyme</keyword>
<comment type="similarity">
    <text evidence="2">In the N-terminal section; belongs to the MsrA Met sulfoxide reductase family.</text>
</comment>
<dbReference type="OrthoDB" id="9785497at2"/>
<dbReference type="PANTHER" id="PTHR10173:SF59">
    <property type="entry name" value="PEPTIDE METHIONINE SULFOXIDE REDUCTASE MSRA_MSRB"/>
    <property type="match status" value="1"/>
</dbReference>
<dbReference type="EMBL" id="AGZR01000005">
    <property type="protein sequence ID" value="EPD33469.1"/>
    <property type="molecule type" value="Genomic_DNA"/>
</dbReference>
<evidence type="ECO:0000256" key="8">
    <source>
        <dbReference type="ARBA" id="ARBA00048782"/>
    </source>
</evidence>
<evidence type="ECO:0000256" key="9">
    <source>
        <dbReference type="HAMAP-Rule" id="MF_01401"/>
    </source>
</evidence>
<dbReference type="HOGENOM" id="CLU_031040_1_0_11"/>
<evidence type="ECO:0000256" key="1">
    <source>
        <dbReference type="ARBA" id="ARBA00008076"/>
    </source>
</evidence>
<protein>
    <recommendedName>
        <fullName evidence="9">Peptide methionine sulfoxide reductase MsrA</fullName>
        <shortName evidence="9">Protein-methionine-S-oxide reductase</shortName>
        <ecNumber evidence="9">1.8.4.11</ecNumber>
    </recommendedName>
    <alternativeName>
        <fullName evidence="9">Peptide-methionine (S)-S-oxide reductase</fullName>
        <shortName evidence="9">Peptide Met(O) reductase</shortName>
    </alternativeName>
</protein>
<evidence type="ECO:0000256" key="3">
    <source>
        <dbReference type="ARBA" id="ARBA00023002"/>
    </source>
</evidence>
<dbReference type="AlphaFoldDB" id="S2X0E4"/>